<dbReference type="Gene3D" id="1.10.10.10">
    <property type="entry name" value="Winged helix-like DNA-binding domain superfamily/Winged helix DNA-binding domain"/>
    <property type="match status" value="1"/>
</dbReference>
<dbReference type="GO" id="GO:0006351">
    <property type="term" value="P:DNA-templated transcription"/>
    <property type="evidence" value="ECO:0007669"/>
    <property type="project" value="TreeGrafter"/>
</dbReference>
<gene>
    <name evidence="1" type="ORF">AVW13_06625</name>
    <name evidence="2" type="ORF">NCTC12391_00063</name>
</gene>
<accession>A0A163AVQ8</accession>
<protein>
    <submittedName>
        <fullName evidence="1">PaaX family transcriptional regulator</fullName>
    </submittedName>
    <submittedName>
        <fullName evidence="2">Phenylacetic acid-responsive transcriptional repressor</fullName>
    </submittedName>
</protein>
<reference evidence="1" key="2">
    <citation type="submission" date="2016-01" db="EMBL/GenBank/DDBJ databases">
        <authorList>
            <person name="Hong K.W."/>
        </authorList>
    </citation>
    <scope>NUCLEOTIDE SEQUENCE</scope>
    <source>
        <strain evidence="1">M40</strain>
    </source>
</reference>
<dbReference type="InterPro" id="IPR036388">
    <property type="entry name" value="WH-like_DNA-bd_sf"/>
</dbReference>
<evidence type="ECO:0000313" key="2">
    <source>
        <dbReference type="EMBL" id="VEW10252.1"/>
    </source>
</evidence>
<dbReference type="EMBL" id="CAACXN010000005">
    <property type="protein sequence ID" value="VEW10252.1"/>
    <property type="molecule type" value="Genomic_DNA"/>
</dbReference>
<dbReference type="Proteomes" id="UP000386281">
    <property type="component" value="Unassembled WGS sequence"/>
</dbReference>
<reference evidence="3" key="1">
    <citation type="submission" date="2016-01" db="EMBL/GenBank/DDBJ databases">
        <title>Draft genome of Chromobacterium sp. F49.</title>
        <authorList>
            <person name="Hong K.W."/>
        </authorList>
    </citation>
    <scope>NUCLEOTIDE SEQUENCE [LARGE SCALE GENOMIC DNA]</scope>
    <source>
        <strain evidence="3">M40</strain>
    </source>
</reference>
<evidence type="ECO:0000313" key="3">
    <source>
        <dbReference type="Proteomes" id="UP000076612"/>
    </source>
</evidence>
<dbReference type="STRING" id="33889.AVW13_06625"/>
<dbReference type="PANTHER" id="PTHR30319">
    <property type="entry name" value="PHENYLACETIC ACID REGULATOR-RELATED TRANSCRIPTIONAL REPRESSOR"/>
    <property type="match status" value="1"/>
</dbReference>
<dbReference type="RefSeq" id="WP_063249165.1">
    <property type="nucleotide sequence ID" value="NZ_CAACXN010000005.1"/>
</dbReference>
<organism evidence="1 3">
    <name type="scientific">Brevibacterium casei</name>
    <dbReference type="NCBI Taxonomy" id="33889"/>
    <lineage>
        <taxon>Bacteria</taxon>
        <taxon>Bacillati</taxon>
        <taxon>Actinomycetota</taxon>
        <taxon>Actinomycetes</taxon>
        <taxon>Micrococcales</taxon>
        <taxon>Brevibacteriaceae</taxon>
        <taxon>Brevibacterium</taxon>
    </lineage>
</organism>
<evidence type="ECO:0000313" key="1">
    <source>
        <dbReference type="EMBL" id="KZE22599.1"/>
    </source>
</evidence>
<dbReference type="AlphaFoldDB" id="A0A163AVQ8"/>
<dbReference type="Proteomes" id="UP000076612">
    <property type="component" value="Unassembled WGS sequence"/>
</dbReference>
<dbReference type="EMBL" id="LQQR01000007">
    <property type="protein sequence ID" value="KZE22599.1"/>
    <property type="molecule type" value="Genomic_DNA"/>
</dbReference>
<dbReference type="SUPFAM" id="SSF46785">
    <property type="entry name" value="Winged helix' DNA-binding domain"/>
    <property type="match status" value="1"/>
</dbReference>
<sequence>MGDRYRLTRITFDVISVFGCLRASAVPGPIIVRILADHGYSASSVHNQLTRMVQRELVSAERRGRVTLYRLRERILSQFHDIGGERTAPEFDGHFHAAIYTIPEASRQLRDRFQYSARMLGYRQLRSGLLIGFHDHARALVAQLPEMTNGGWYEFTRLVPDDLESAKRLTAIAFDLDCARTEIESLEAELALLAGEQGRPGTGLPELPIGRFFDLYFRVGRAVMENPLLPVDLVGEEQPSQRFRAVMDRCNLEYYLRYDQQVREAAAESPSYDLVDWLPEG</sequence>
<evidence type="ECO:0000313" key="4">
    <source>
        <dbReference type="Proteomes" id="UP000386281"/>
    </source>
</evidence>
<name>A0A163AVQ8_9MICO</name>
<dbReference type="PANTHER" id="PTHR30319:SF1">
    <property type="entry name" value="TRANSCRIPTIONAL REPRESSOR PAAX"/>
    <property type="match status" value="1"/>
</dbReference>
<reference evidence="2 4" key="3">
    <citation type="submission" date="2019-02" db="EMBL/GenBank/DDBJ databases">
        <authorList>
            <consortium name="Pathogen Informatics"/>
        </authorList>
    </citation>
    <scope>NUCLEOTIDE SEQUENCE [LARGE SCALE GENOMIC DNA]</scope>
    <source>
        <strain evidence="2 4">3012STDY7078520</strain>
    </source>
</reference>
<dbReference type="InterPro" id="IPR036390">
    <property type="entry name" value="WH_DNA-bd_sf"/>
</dbReference>
<proteinExistence type="predicted"/>